<dbReference type="Gene3D" id="1.10.246.60">
    <property type="entry name" value="Eukaryotic translation initiation factor 3 like domains"/>
    <property type="match status" value="1"/>
</dbReference>
<feature type="compositionally biased region" description="Acidic residues" evidence="5">
    <location>
        <begin position="93"/>
        <end position="111"/>
    </location>
</feature>
<protein>
    <recommendedName>
        <fullName evidence="4">Eukaryotic translation initiation factor 3 subunit J</fullName>
        <shortName evidence="4">eIF3j</shortName>
    </recommendedName>
</protein>
<evidence type="ECO:0000256" key="3">
    <source>
        <dbReference type="ARBA" id="ARBA00022917"/>
    </source>
</evidence>
<dbReference type="GO" id="GO:0033290">
    <property type="term" value="C:eukaryotic 48S preinitiation complex"/>
    <property type="evidence" value="ECO:0007669"/>
    <property type="project" value="UniProtKB-UniRule"/>
</dbReference>
<dbReference type="Pfam" id="PF08597">
    <property type="entry name" value="eIF3_subunit"/>
    <property type="match status" value="1"/>
</dbReference>
<keyword evidence="6" id="KW-0732">Signal</keyword>
<dbReference type="PANTHER" id="PTHR21681">
    <property type="entry name" value="EUKARYOTIC TRANSLATION INITIATION FACTOR 3 SUBUNIT J"/>
    <property type="match status" value="1"/>
</dbReference>
<evidence type="ECO:0000256" key="6">
    <source>
        <dbReference type="SAM" id="SignalP"/>
    </source>
</evidence>
<reference evidence="8" key="1">
    <citation type="submission" date="2018-01" db="EMBL/GenBank/DDBJ databases">
        <authorList>
            <person name="Alioto T."/>
            <person name="Alioto T."/>
        </authorList>
    </citation>
    <scope>NUCLEOTIDE SEQUENCE [LARGE SCALE GENOMIC DNA]</scope>
</reference>
<comment type="function">
    <text evidence="4">Component of the eukaryotic translation initiation factor 3 (eIF-3) complex, which is involved in protein synthesis of a specialized repertoire of mRNAs and, together with other initiation factors, stimulates binding of mRNA and methionyl-tRNAi to the 40S ribosome. The eIF-3 complex specifically targets and initiates translation of a subset of mRNAs involved in cell proliferation.</text>
</comment>
<dbReference type="GO" id="GO:0005852">
    <property type="term" value="C:eukaryotic translation initiation factor 3 complex"/>
    <property type="evidence" value="ECO:0007669"/>
    <property type="project" value="UniProtKB-UniRule"/>
</dbReference>
<evidence type="ECO:0000313" key="7">
    <source>
        <dbReference type="EMBL" id="SPP74531.1"/>
    </source>
</evidence>
<dbReference type="STRING" id="7266.A0A3B0JPE2"/>
<keyword evidence="8" id="KW-1185">Reference proteome</keyword>
<name>A0A3B0JPE2_DROGU</name>
<dbReference type="AlphaFoldDB" id="A0A3B0JPE2"/>
<evidence type="ECO:0000313" key="8">
    <source>
        <dbReference type="Proteomes" id="UP000268350"/>
    </source>
</evidence>
<dbReference type="Proteomes" id="UP000268350">
    <property type="component" value="Unassembled WGS sequence"/>
</dbReference>
<feature type="chain" id="PRO_5017322384" description="Eukaryotic translation initiation factor 3 subunit J" evidence="6">
    <location>
        <begin position="21"/>
        <end position="306"/>
    </location>
</feature>
<dbReference type="InterPro" id="IPR023194">
    <property type="entry name" value="eIF3-like_dom_sf"/>
</dbReference>
<evidence type="ECO:0000256" key="2">
    <source>
        <dbReference type="ARBA" id="ARBA00022540"/>
    </source>
</evidence>
<evidence type="ECO:0000256" key="4">
    <source>
        <dbReference type="HAMAP-Rule" id="MF_03009"/>
    </source>
</evidence>
<feature type="compositionally biased region" description="Basic and acidic residues" evidence="5">
    <location>
        <begin position="112"/>
        <end position="125"/>
    </location>
</feature>
<feature type="region of interest" description="Disordered" evidence="5">
    <location>
        <begin position="85"/>
        <end position="128"/>
    </location>
</feature>
<dbReference type="OrthoDB" id="20381at2759"/>
<keyword evidence="2 4" id="KW-0396">Initiation factor</keyword>
<gene>
    <name evidence="4" type="primary">eIF3j</name>
    <name evidence="4" type="synonym">Adam</name>
    <name evidence="7" type="ORF">DGUA_6G002180</name>
</gene>
<dbReference type="EMBL" id="OUUW01000001">
    <property type="protein sequence ID" value="SPP74531.1"/>
    <property type="molecule type" value="Genomic_DNA"/>
</dbReference>
<comment type="similarity">
    <text evidence="4">Belongs to the eIF-3 subunit J family.</text>
</comment>
<evidence type="ECO:0000256" key="5">
    <source>
        <dbReference type="SAM" id="MobiDB-lite"/>
    </source>
</evidence>
<dbReference type="PANTHER" id="PTHR21681:SF0">
    <property type="entry name" value="EUKARYOTIC TRANSLATION INITIATION FACTOR 3 SUBUNIT J"/>
    <property type="match status" value="1"/>
</dbReference>
<dbReference type="GO" id="GO:0003743">
    <property type="term" value="F:translation initiation factor activity"/>
    <property type="evidence" value="ECO:0007669"/>
    <property type="project" value="UniProtKB-UniRule"/>
</dbReference>
<feature type="signal peptide" evidence="6">
    <location>
        <begin position="1"/>
        <end position="20"/>
    </location>
</feature>
<comment type="subunit">
    <text evidence="4">Component of the eukaryotic translation initiation factor 3 (eIF-3) complex. The eIF-3 complex interacts with pix.</text>
</comment>
<accession>A0A3B0JPE2</accession>
<keyword evidence="3 4" id="KW-0648">Protein biosynthesis</keyword>
<dbReference type="GO" id="GO:0001732">
    <property type="term" value="P:formation of cytoplasmic translation initiation complex"/>
    <property type="evidence" value="ECO:0007669"/>
    <property type="project" value="UniProtKB-UniRule"/>
</dbReference>
<evidence type="ECO:0000256" key="1">
    <source>
        <dbReference type="ARBA" id="ARBA00022490"/>
    </source>
</evidence>
<organism evidence="7 8">
    <name type="scientific">Drosophila guanche</name>
    <name type="common">Fruit fly</name>
    <dbReference type="NCBI Taxonomy" id="7266"/>
    <lineage>
        <taxon>Eukaryota</taxon>
        <taxon>Metazoa</taxon>
        <taxon>Ecdysozoa</taxon>
        <taxon>Arthropoda</taxon>
        <taxon>Hexapoda</taxon>
        <taxon>Insecta</taxon>
        <taxon>Pterygota</taxon>
        <taxon>Neoptera</taxon>
        <taxon>Endopterygota</taxon>
        <taxon>Diptera</taxon>
        <taxon>Brachycera</taxon>
        <taxon>Muscomorpha</taxon>
        <taxon>Ephydroidea</taxon>
        <taxon>Drosophilidae</taxon>
        <taxon>Drosophila</taxon>
        <taxon>Sophophora</taxon>
    </lineage>
</organism>
<proteinExistence type="inferred from homology"/>
<comment type="subcellular location">
    <subcellularLocation>
        <location evidence="4">Cytoplasm</location>
    </subcellularLocation>
</comment>
<sequence length="306" mass="34987">MRRYLFKCHAVYLIHAVTLADISDFLDLENSRNYRRCWNGVIFCVNTICTNRQRGKSTWTHSKHTAMADDWESAADSEVILQNAASTVNKWEGEDDDDDVKESWEDEEEKKDEENEKPTKTDVPVKTKPSKALKAKLEEQARLEEEVEAKRLASLTPEEKLAEKLRLQKIQEDSDLNHALDTFGVTRAETNGNGLDAFNPETKEQFKEFGSALSWKVGQYRESADFPQFVEDLVRGLCIHLSAADIKKVKMSVEILHSEKLKMEKASAKKAAGKNKGKATLRAETDDIDDYKKYGNDFSEDYDDFM</sequence>
<dbReference type="HAMAP" id="MF_03009">
    <property type="entry name" value="eIF3j"/>
    <property type="match status" value="1"/>
</dbReference>
<dbReference type="GO" id="GO:0016282">
    <property type="term" value="C:eukaryotic 43S preinitiation complex"/>
    <property type="evidence" value="ECO:0007669"/>
    <property type="project" value="UniProtKB-UniRule"/>
</dbReference>
<keyword evidence="1 4" id="KW-0963">Cytoplasm</keyword>
<dbReference type="InterPro" id="IPR013906">
    <property type="entry name" value="eIF3j"/>
</dbReference>